<evidence type="ECO:0000256" key="1">
    <source>
        <dbReference type="ARBA" id="ARBA00001947"/>
    </source>
</evidence>
<dbReference type="SUPFAM" id="SSF51556">
    <property type="entry name" value="Metallo-dependent hydrolases"/>
    <property type="match status" value="1"/>
</dbReference>
<sequence>MIIRNAMLQQGLCDIQVADGLIKEIAPVRTLPSADEDYDAEARIVIPGMIDPHVHMRCPGMENKEDWVSGSWAALAGGVTTVFDMPNSLPATENLEALELKRLAAAKADEAAASGGYAVPGRMYWAGCSPETVQLLPELLCEADVAGLKLFFSETSSNSSSTDINFISRAFAAAAEAGKPVAVHSELGALLNGGSECSSYLESAPLIQHNSRRPAGAAVAGTALALELAAVAGCRLYVCHISTMAEFAMIRKHKEAYGADSVYAELTPHHLLLDENHIVKGGFDSWAKVNPPLRSIADREAAAEALLDGTVDVIGSDHAPHLLTDKTMDTRDFHECPSGFPGLETELGFIAGFLKAEVPGNESEWIGRLCRLTSSRAAEIFGLSGLGEIKAGNRADLTILNGPQRVDSDGFMTKAKYSPFNGMKSDISVYKTIVGGKIIGQ</sequence>
<comment type="caution">
    <text evidence="7">The sequence shown here is derived from an EMBL/GenBank/DDBJ whole genome shotgun (WGS) entry which is preliminary data.</text>
</comment>
<evidence type="ECO:0000256" key="3">
    <source>
        <dbReference type="ARBA" id="ARBA00010286"/>
    </source>
</evidence>
<dbReference type="Gene3D" id="3.20.20.140">
    <property type="entry name" value="Metal-dependent hydrolases"/>
    <property type="match status" value="1"/>
</dbReference>
<keyword evidence="5" id="KW-0378">Hydrolase</keyword>
<evidence type="ECO:0000256" key="4">
    <source>
        <dbReference type="ARBA" id="ARBA00022723"/>
    </source>
</evidence>
<dbReference type="PANTHER" id="PTHR43668">
    <property type="entry name" value="ALLANTOINASE"/>
    <property type="match status" value="1"/>
</dbReference>
<evidence type="ECO:0000256" key="5">
    <source>
        <dbReference type="ARBA" id="ARBA00022801"/>
    </source>
</evidence>
<feature type="domain" description="Amidohydrolase-related" evidence="6">
    <location>
        <begin position="44"/>
        <end position="439"/>
    </location>
</feature>
<evidence type="ECO:0000313" key="7">
    <source>
        <dbReference type="EMBL" id="MDC7226442.1"/>
    </source>
</evidence>
<dbReference type="GO" id="GO:0046872">
    <property type="term" value="F:metal ion binding"/>
    <property type="evidence" value="ECO:0007669"/>
    <property type="project" value="UniProtKB-KW"/>
</dbReference>
<dbReference type="PROSITE" id="PS00483">
    <property type="entry name" value="DIHYDROOROTASE_2"/>
    <property type="match status" value="1"/>
</dbReference>
<dbReference type="InterPro" id="IPR011059">
    <property type="entry name" value="Metal-dep_hydrolase_composite"/>
</dbReference>
<dbReference type="GO" id="GO:0004038">
    <property type="term" value="F:allantoinase activity"/>
    <property type="evidence" value="ECO:0007669"/>
    <property type="project" value="TreeGrafter"/>
</dbReference>
<dbReference type="InterPro" id="IPR006680">
    <property type="entry name" value="Amidohydro-rel"/>
</dbReference>
<evidence type="ECO:0000313" key="8">
    <source>
        <dbReference type="Proteomes" id="UP001221217"/>
    </source>
</evidence>
<comment type="cofactor">
    <cofactor evidence="1">
        <name>Zn(2+)</name>
        <dbReference type="ChEBI" id="CHEBI:29105"/>
    </cofactor>
</comment>
<dbReference type="GO" id="GO:0005737">
    <property type="term" value="C:cytoplasm"/>
    <property type="evidence" value="ECO:0007669"/>
    <property type="project" value="TreeGrafter"/>
</dbReference>
<dbReference type="InterPro" id="IPR002195">
    <property type="entry name" value="Dihydroorotase_CS"/>
</dbReference>
<comment type="function">
    <text evidence="2">Catalyzes the reversible cyclization of carbamoyl aspartate to dihydroorotate.</text>
</comment>
<dbReference type="SUPFAM" id="SSF51338">
    <property type="entry name" value="Composite domain of metallo-dependent hydrolases"/>
    <property type="match status" value="1"/>
</dbReference>
<reference evidence="7 8" key="1">
    <citation type="submission" date="2022-12" db="EMBL/GenBank/DDBJ databases">
        <title>Metagenome assembled genome from gulf of manar.</title>
        <authorList>
            <person name="Kohli P."/>
            <person name="Pk S."/>
            <person name="Venkata Ramana C."/>
            <person name="Sasikala C."/>
        </authorList>
    </citation>
    <scope>NUCLEOTIDE SEQUENCE [LARGE SCALE GENOMIC DNA]</scope>
    <source>
        <strain evidence="7">JB008</strain>
    </source>
</reference>
<dbReference type="InterPro" id="IPR050138">
    <property type="entry name" value="DHOase/Allantoinase_Hydrolase"/>
</dbReference>
<dbReference type="Proteomes" id="UP001221217">
    <property type="component" value="Unassembled WGS sequence"/>
</dbReference>
<comment type="similarity">
    <text evidence="3">Belongs to the metallo-dependent hydrolases superfamily. DHOase family. Class I DHOase subfamily.</text>
</comment>
<dbReference type="AlphaFoldDB" id="A0AAJ1MJD9"/>
<organism evidence="7 8">
    <name type="scientific">Candidatus Thalassospirochaeta sargassi</name>
    <dbReference type="NCBI Taxonomy" id="3119039"/>
    <lineage>
        <taxon>Bacteria</taxon>
        <taxon>Pseudomonadati</taxon>
        <taxon>Spirochaetota</taxon>
        <taxon>Spirochaetia</taxon>
        <taxon>Spirochaetales</taxon>
        <taxon>Spirochaetaceae</taxon>
        <taxon>Candidatus Thalassospirochaeta</taxon>
    </lineage>
</organism>
<name>A0AAJ1MJD9_9SPIO</name>
<dbReference type="Pfam" id="PF01979">
    <property type="entry name" value="Amidohydro_1"/>
    <property type="match status" value="1"/>
</dbReference>
<gene>
    <name evidence="7" type="ORF">PQJ61_06730</name>
</gene>
<dbReference type="EMBL" id="JAQQAL010000011">
    <property type="protein sequence ID" value="MDC7226442.1"/>
    <property type="molecule type" value="Genomic_DNA"/>
</dbReference>
<accession>A0AAJ1MJD9</accession>
<dbReference type="InterPro" id="IPR032466">
    <property type="entry name" value="Metal_Hydrolase"/>
</dbReference>
<protein>
    <submittedName>
        <fullName evidence="7">Dihydroorotase family protein</fullName>
    </submittedName>
</protein>
<keyword evidence="4" id="KW-0479">Metal-binding</keyword>
<evidence type="ECO:0000259" key="6">
    <source>
        <dbReference type="Pfam" id="PF01979"/>
    </source>
</evidence>
<proteinExistence type="inferred from homology"/>
<evidence type="ECO:0000256" key="2">
    <source>
        <dbReference type="ARBA" id="ARBA00002368"/>
    </source>
</evidence>
<dbReference type="PANTHER" id="PTHR43668:SF2">
    <property type="entry name" value="ALLANTOINASE"/>
    <property type="match status" value="1"/>
</dbReference>
<dbReference type="GO" id="GO:0006145">
    <property type="term" value="P:purine nucleobase catabolic process"/>
    <property type="evidence" value="ECO:0007669"/>
    <property type="project" value="TreeGrafter"/>
</dbReference>